<feature type="transmembrane region" description="Helical" evidence="1">
    <location>
        <begin position="309"/>
        <end position="329"/>
    </location>
</feature>
<dbReference type="AlphaFoldDB" id="A0A8H4R8Q2"/>
<sequence length="377" mass="43880">MHNMPQDVYSYTRLSHRRNIRLIEFVPTSCNKIELRLREFLLEAAPPYCALSYAWGDSSDLENLISAIIPPPSTSPQRDDENLVTMEALRGHIIRALIKTHHETGFHLMLPFTFSYCYIFTRLTSFSLLDYLWPGNSDPLARYVKGNLRWDGWTGRTSYIAYLPTVLVLVGLSRIVEISTSFFHNRVGEMQLLRDILDTTDLAGSPIYFSPSRPVRVLQLCLLLVNRDTLLAFLRLDRASQERYSKYAYWLFVFLNLLEIILVVAFYIYFGFCTYLVVMFSLNFMFSLFVLAPVVIMMAIFWDAKFWVLVLKFGLAAGVLILLGVLHWWNRTRGGFKNQQSARKKLVVFPEAEDIAQWAQGPGYNRWSNPRYKFTYY</sequence>
<evidence type="ECO:0000256" key="1">
    <source>
        <dbReference type="SAM" id="Phobius"/>
    </source>
</evidence>
<keyword evidence="1" id="KW-0812">Transmembrane</keyword>
<organism evidence="2 3">
    <name type="scientific">Cudoniella acicularis</name>
    <dbReference type="NCBI Taxonomy" id="354080"/>
    <lineage>
        <taxon>Eukaryota</taxon>
        <taxon>Fungi</taxon>
        <taxon>Dikarya</taxon>
        <taxon>Ascomycota</taxon>
        <taxon>Pezizomycotina</taxon>
        <taxon>Leotiomycetes</taxon>
        <taxon>Helotiales</taxon>
        <taxon>Tricladiaceae</taxon>
        <taxon>Cudoniella</taxon>
    </lineage>
</organism>
<dbReference type="EMBL" id="JAAMPI010001547">
    <property type="protein sequence ID" value="KAF4624811.1"/>
    <property type="molecule type" value="Genomic_DNA"/>
</dbReference>
<dbReference type="Proteomes" id="UP000566819">
    <property type="component" value="Unassembled WGS sequence"/>
</dbReference>
<evidence type="ECO:0000313" key="3">
    <source>
        <dbReference type="Proteomes" id="UP000566819"/>
    </source>
</evidence>
<feature type="transmembrane region" description="Helical" evidence="1">
    <location>
        <begin position="276"/>
        <end position="302"/>
    </location>
</feature>
<keyword evidence="3" id="KW-1185">Reference proteome</keyword>
<dbReference type="OrthoDB" id="194358at2759"/>
<keyword evidence="1" id="KW-1133">Transmembrane helix</keyword>
<accession>A0A8H4R8Q2</accession>
<proteinExistence type="predicted"/>
<gene>
    <name evidence="2" type="ORF">G7Y89_g13357</name>
</gene>
<name>A0A8H4R8Q2_9HELO</name>
<feature type="transmembrane region" description="Helical" evidence="1">
    <location>
        <begin position="248"/>
        <end position="270"/>
    </location>
</feature>
<keyword evidence="1" id="KW-0472">Membrane</keyword>
<evidence type="ECO:0000313" key="2">
    <source>
        <dbReference type="EMBL" id="KAF4624811.1"/>
    </source>
</evidence>
<feature type="transmembrane region" description="Helical" evidence="1">
    <location>
        <begin position="159"/>
        <end position="176"/>
    </location>
</feature>
<reference evidence="2 3" key="1">
    <citation type="submission" date="2020-03" db="EMBL/GenBank/DDBJ databases">
        <title>Draft Genome Sequence of Cudoniella acicularis.</title>
        <authorList>
            <person name="Buettner E."/>
            <person name="Kellner H."/>
        </authorList>
    </citation>
    <scope>NUCLEOTIDE SEQUENCE [LARGE SCALE GENOMIC DNA]</scope>
    <source>
        <strain evidence="2 3">DSM 108380</strain>
    </source>
</reference>
<protein>
    <submittedName>
        <fullName evidence="2">Uncharacterized protein</fullName>
    </submittedName>
</protein>
<comment type="caution">
    <text evidence="2">The sequence shown here is derived from an EMBL/GenBank/DDBJ whole genome shotgun (WGS) entry which is preliminary data.</text>
</comment>